<keyword evidence="2" id="KW-1185">Reference proteome</keyword>
<accession>A0A6M5Y6V2</accession>
<dbReference type="AlphaFoldDB" id="A0A6M5Y6V2"/>
<name>A0A6M5Y6V2_9BACT</name>
<reference evidence="1 2" key="1">
    <citation type="submission" date="2020-05" db="EMBL/GenBank/DDBJ databases">
        <title>Genome sequencing of Spirosoma sp. TS118.</title>
        <authorList>
            <person name="Lee J.-H."/>
            <person name="Jeong S."/>
            <person name="Zhao L."/>
            <person name="Jung J.-H."/>
            <person name="Kim M.-K."/>
            <person name="Lim S."/>
        </authorList>
    </citation>
    <scope>NUCLEOTIDE SEQUENCE [LARGE SCALE GENOMIC DNA]</scope>
    <source>
        <strain evidence="1 2">TS118</strain>
    </source>
</reference>
<proteinExistence type="predicted"/>
<dbReference type="KEGG" id="stae:HNV11_12385"/>
<dbReference type="Proteomes" id="UP000502756">
    <property type="component" value="Chromosome"/>
</dbReference>
<gene>
    <name evidence="1" type="ORF">HNV11_12385</name>
</gene>
<evidence type="ECO:0000313" key="2">
    <source>
        <dbReference type="Proteomes" id="UP000502756"/>
    </source>
</evidence>
<protein>
    <submittedName>
        <fullName evidence="1">Uncharacterized protein</fullName>
    </submittedName>
</protein>
<organism evidence="1 2">
    <name type="scientific">Spirosoma taeanense</name>
    <dbReference type="NCBI Taxonomy" id="2735870"/>
    <lineage>
        <taxon>Bacteria</taxon>
        <taxon>Pseudomonadati</taxon>
        <taxon>Bacteroidota</taxon>
        <taxon>Cytophagia</taxon>
        <taxon>Cytophagales</taxon>
        <taxon>Cytophagaceae</taxon>
        <taxon>Spirosoma</taxon>
    </lineage>
</organism>
<evidence type="ECO:0000313" key="1">
    <source>
        <dbReference type="EMBL" id="QJW90117.1"/>
    </source>
</evidence>
<dbReference type="EMBL" id="CP053435">
    <property type="protein sequence ID" value="QJW90117.1"/>
    <property type="molecule type" value="Genomic_DNA"/>
</dbReference>
<sequence>MPICTTPAPEDSVKGFTGWLAKRKPDTRLSKRKNVLPHKVFHVNLSDIIAGKGFTNAHVVSWRHIYSDKHGSTAIETKVGESGDFLFHEAHSGPMVDEMKTLHLKLKKRKKLQSETYEFAFLRMFALKISAIWLRAADRQNDYFVPLPPYFYGLEQGRLYPVSEFIAITQRAITQLSAKSRGPAQRMMGG</sequence>
<dbReference type="RefSeq" id="WP_171739961.1">
    <property type="nucleotide sequence ID" value="NZ_CP053435.1"/>
</dbReference>